<evidence type="ECO:0000259" key="6">
    <source>
        <dbReference type="Pfam" id="PF00155"/>
    </source>
</evidence>
<dbReference type="AlphaFoldDB" id="A0A813JL90"/>
<sequence length="203" mass="22007">MEAVTVTLHSIIEAGDEVIVPSPNWPNLKWAVVLAGGVPVEVPLCQGVLTADAIAGAVTEKTKAVVLSSPGNPVGTVTSAHELERIAAVVKEKDFLVLSDETYSRLFYGGNTPGAVAPSIMAVPAMAERTVVLSTFSKTYAMDGWRLGWALLRPRRLLLLRRGIISRHALLRSRNMLAWQPLRSPRIALQRCLRSMMRGGVCL</sequence>
<evidence type="ECO:0000313" key="7">
    <source>
        <dbReference type="EMBL" id="CAE8681443.1"/>
    </source>
</evidence>
<dbReference type="Proteomes" id="UP000626109">
    <property type="component" value="Unassembled WGS sequence"/>
</dbReference>
<dbReference type="Pfam" id="PF00155">
    <property type="entry name" value="Aminotran_1_2"/>
    <property type="match status" value="1"/>
</dbReference>
<accession>A0A813JL90</accession>
<dbReference type="GO" id="GO:0008483">
    <property type="term" value="F:transaminase activity"/>
    <property type="evidence" value="ECO:0007669"/>
    <property type="project" value="UniProtKB-KW"/>
</dbReference>
<name>A0A813JL90_POLGL</name>
<evidence type="ECO:0000313" key="8">
    <source>
        <dbReference type="Proteomes" id="UP000626109"/>
    </source>
</evidence>
<keyword evidence="5" id="KW-0663">Pyridoxal phosphate</keyword>
<comment type="caution">
    <text evidence="7">The sequence shown here is derived from an EMBL/GenBank/DDBJ whole genome shotgun (WGS) entry which is preliminary data.</text>
</comment>
<reference evidence="7" key="1">
    <citation type="submission" date="2021-02" db="EMBL/GenBank/DDBJ databases">
        <authorList>
            <person name="Dougan E. K."/>
            <person name="Rhodes N."/>
            <person name="Thang M."/>
            <person name="Chan C."/>
        </authorList>
    </citation>
    <scope>NUCLEOTIDE SEQUENCE</scope>
</reference>
<dbReference type="CDD" id="cd00609">
    <property type="entry name" value="AAT_like"/>
    <property type="match status" value="1"/>
</dbReference>
<dbReference type="InterPro" id="IPR004839">
    <property type="entry name" value="Aminotransferase_I/II_large"/>
</dbReference>
<evidence type="ECO:0000256" key="3">
    <source>
        <dbReference type="ARBA" id="ARBA00022576"/>
    </source>
</evidence>
<keyword evidence="4" id="KW-0808">Transferase</keyword>
<comment type="cofactor">
    <cofactor evidence="1">
        <name>pyridoxal 5'-phosphate</name>
        <dbReference type="ChEBI" id="CHEBI:597326"/>
    </cofactor>
</comment>
<dbReference type="InterPro" id="IPR015424">
    <property type="entry name" value="PyrdxlP-dep_Trfase"/>
</dbReference>
<feature type="domain" description="Aminotransferase class I/classII large" evidence="6">
    <location>
        <begin position="11"/>
        <end position="155"/>
    </location>
</feature>
<evidence type="ECO:0000256" key="1">
    <source>
        <dbReference type="ARBA" id="ARBA00001933"/>
    </source>
</evidence>
<dbReference type="InterPro" id="IPR015421">
    <property type="entry name" value="PyrdxlP-dep_Trfase_major"/>
</dbReference>
<organism evidence="7 8">
    <name type="scientific">Polarella glacialis</name>
    <name type="common">Dinoflagellate</name>
    <dbReference type="NCBI Taxonomy" id="89957"/>
    <lineage>
        <taxon>Eukaryota</taxon>
        <taxon>Sar</taxon>
        <taxon>Alveolata</taxon>
        <taxon>Dinophyceae</taxon>
        <taxon>Suessiales</taxon>
        <taxon>Suessiaceae</taxon>
        <taxon>Polarella</taxon>
    </lineage>
</organism>
<dbReference type="InterPro" id="IPR050596">
    <property type="entry name" value="AspAT/PAT-like"/>
</dbReference>
<dbReference type="GO" id="GO:0030170">
    <property type="term" value="F:pyridoxal phosphate binding"/>
    <property type="evidence" value="ECO:0007669"/>
    <property type="project" value="InterPro"/>
</dbReference>
<gene>
    <name evidence="7" type="ORF">PGLA2088_LOCUS22435</name>
</gene>
<proteinExistence type="inferred from homology"/>
<dbReference type="Gene3D" id="3.40.640.10">
    <property type="entry name" value="Type I PLP-dependent aspartate aminotransferase-like (Major domain)"/>
    <property type="match status" value="1"/>
</dbReference>
<evidence type="ECO:0000256" key="5">
    <source>
        <dbReference type="ARBA" id="ARBA00022898"/>
    </source>
</evidence>
<dbReference type="GO" id="GO:0006520">
    <property type="term" value="P:amino acid metabolic process"/>
    <property type="evidence" value="ECO:0007669"/>
    <property type="project" value="InterPro"/>
</dbReference>
<evidence type="ECO:0000256" key="2">
    <source>
        <dbReference type="ARBA" id="ARBA00007441"/>
    </source>
</evidence>
<dbReference type="PANTHER" id="PTHR46383:SF1">
    <property type="entry name" value="ASPARTATE AMINOTRANSFERASE"/>
    <property type="match status" value="1"/>
</dbReference>
<dbReference type="SUPFAM" id="SSF53383">
    <property type="entry name" value="PLP-dependent transferases"/>
    <property type="match status" value="1"/>
</dbReference>
<comment type="similarity">
    <text evidence="2">Belongs to the class-I pyridoxal-phosphate-dependent aminotransferase family.</text>
</comment>
<dbReference type="EMBL" id="CAJNNW010025957">
    <property type="protein sequence ID" value="CAE8681443.1"/>
    <property type="molecule type" value="Genomic_DNA"/>
</dbReference>
<protein>
    <recommendedName>
        <fullName evidence="6">Aminotransferase class I/classII large domain-containing protein</fullName>
    </recommendedName>
</protein>
<keyword evidence="3" id="KW-0032">Aminotransferase</keyword>
<evidence type="ECO:0000256" key="4">
    <source>
        <dbReference type="ARBA" id="ARBA00022679"/>
    </source>
</evidence>
<dbReference type="PANTHER" id="PTHR46383">
    <property type="entry name" value="ASPARTATE AMINOTRANSFERASE"/>
    <property type="match status" value="1"/>
</dbReference>